<dbReference type="AlphaFoldDB" id="A0A6A6Z8I4"/>
<evidence type="ECO:0008006" key="4">
    <source>
        <dbReference type="Google" id="ProtNLM"/>
    </source>
</evidence>
<dbReference type="InterPro" id="IPR038883">
    <property type="entry name" value="AN11006-like"/>
</dbReference>
<organism evidence="1">
    <name type="scientific">Mytilinidion resinicola</name>
    <dbReference type="NCBI Taxonomy" id="574789"/>
    <lineage>
        <taxon>Eukaryota</taxon>
        <taxon>Fungi</taxon>
        <taxon>Dikarya</taxon>
        <taxon>Ascomycota</taxon>
        <taxon>Pezizomycotina</taxon>
        <taxon>Dothideomycetes</taxon>
        <taxon>Pleosporomycetidae</taxon>
        <taxon>Mytilinidiales</taxon>
        <taxon>Mytilinidiaceae</taxon>
        <taxon>Mytilinidion</taxon>
    </lineage>
</organism>
<dbReference type="GeneID" id="54469791"/>
<dbReference type="EMBL" id="MU003692">
    <property type="protein sequence ID" value="KAF2817043.1"/>
    <property type="molecule type" value="Genomic_DNA"/>
</dbReference>
<keyword evidence="2" id="KW-1185">Reference proteome</keyword>
<gene>
    <name evidence="1 3" type="ORF">BDZ99DRAFT_7895</name>
</gene>
<dbReference type="PANTHER" id="PTHR42085:SF2">
    <property type="entry name" value="F-BOX DOMAIN-CONTAINING PROTEIN"/>
    <property type="match status" value="1"/>
</dbReference>
<reference evidence="1 3" key="1">
    <citation type="journal article" date="2020" name="Stud. Mycol.">
        <title>101 Dothideomycetes genomes: a test case for predicting lifestyles and emergence of pathogens.</title>
        <authorList>
            <person name="Haridas S."/>
            <person name="Albert R."/>
            <person name="Binder M."/>
            <person name="Bloem J."/>
            <person name="Labutti K."/>
            <person name="Salamov A."/>
            <person name="Andreopoulos B."/>
            <person name="Baker S."/>
            <person name="Barry K."/>
            <person name="Bills G."/>
            <person name="Bluhm B."/>
            <person name="Cannon C."/>
            <person name="Castanera R."/>
            <person name="Culley D."/>
            <person name="Daum C."/>
            <person name="Ezra D."/>
            <person name="Gonzalez J."/>
            <person name="Henrissat B."/>
            <person name="Kuo A."/>
            <person name="Liang C."/>
            <person name="Lipzen A."/>
            <person name="Lutzoni F."/>
            <person name="Magnuson J."/>
            <person name="Mondo S."/>
            <person name="Nolan M."/>
            <person name="Ohm R."/>
            <person name="Pangilinan J."/>
            <person name="Park H.-J."/>
            <person name="Ramirez L."/>
            <person name="Alfaro M."/>
            <person name="Sun H."/>
            <person name="Tritt A."/>
            <person name="Yoshinaga Y."/>
            <person name="Zwiers L.-H."/>
            <person name="Turgeon B."/>
            <person name="Goodwin S."/>
            <person name="Spatafora J."/>
            <person name="Crous P."/>
            <person name="Grigoriev I."/>
        </authorList>
    </citation>
    <scope>NUCLEOTIDE SEQUENCE</scope>
    <source>
        <strain evidence="1 3">CBS 304.34</strain>
    </source>
</reference>
<evidence type="ECO:0000313" key="3">
    <source>
        <dbReference type="RefSeq" id="XP_033584007.1"/>
    </source>
</evidence>
<protein>
    <recommendedName>
        <fullName evidence="4">F-box domain-containing protein</fullName>
    </recommendedName>
</protein>
<dbReference type="Proteomes" id="UP000504636">
    <property type="component" value="Unplaced"/>
</dbReference>
<reference evidence="3" key="3">
    <citation type="submission" date="2025-04" db="UniProtKB">
        <authorList>
            <consortium name="RefSeq"/>
        </authorList>
    </citation>
    <scope>IDENTIFICATION</scope>
    <source>
        <strain evidence="3">CBS 304.34</strain>
    </source>
</reference>
<dbReference type="RefSeq" id="XP_033584007.1">
    <property type="nucleotide sequence ID" value="XM_033728898.1"/>
</dbReference>
<sequence length="236" mass="27676">MNFLDLPRELRDNIYAYVLTSPSSLRAEKPPTTSESGISRTRLDTAILRTSRLIHDESSEVLYKSNKFRLGNLFYTTPLNNLLRYFLCTNRYGHHVRSIDVYYLYDCLVPSDKRPDTPSGVWERIRADAHVLVSLFPNLRTLQATWGFGYQMQYFPFCPFPKKGTKSHEEIVEGTLGWLRECLAEDGVSAPECLKLEWRFWNRAQQVDQEAFDEALDRLKNEEKMRKANELIERPW</sequence>
<reference evidence="3" key="2">
    <citation type="submission" date="2020-04" db="EMBL/GenBank/DDBJ databases">
        <authorList>
            <consortium name="NCBI Genome Project"/>
        </authorList>
    </citation>
    <scope>NUCLEOTIDE SEQUENCE</scope>
    <source>
        <strain evidence="3">CBS 304.34</strain>
    </source>
</reference>
<evidence type="ECO:0000313" key="2">
    <source>
        <dbReference type="Proteomes" id="UP000504636"/>
    </source>
</evidence>
<evidence type="ECO:0000313" key="1">
    <source>
        <dbReference type="EMBL" id="KAF2817043.1"/>
    </source>
</evidence>
<dbReference type="OrthoDB" id="5413827at2759"/>
<dbReference type="PANTHER" id="PTHR42085">
    <property type="entry name" value="F-BOX DOMAIN-CONTAINING PROTEIN"/>
    <property type="match status" value="1"/>
</dbReference>
<proteinExistence type="predicted"/>
<name>A0A6A6Z8I4_9PEZI</name>
<accession>A0A6A6Z8I4</accession>